<dbReference type="EMBL" id="KN822274">
    <property type="protein sequence ID" value="KIM51215.1"/>
    <property type="molecule type" value="Genomic_DNA"/>
</dbReference>
<reference evidence="3" key="2">
    <citation type="submission" date="2015-01" db="EMBL/GenBank/DDBJ databases">
        <title>Evolutionary Origins and Diversification of the Mycorrhizal Mutualists.</title>
        <authorList>
            <consortium name="DOE Joint Genome Institute"/>
            <consortium name="Mycorrhizal Genomics Consortium"/>
            <person name="Kohler A."/>
            <person name="Kuo A."/>
            <person name="Nagy L.G."/>
            <person name="Floudas D."/>
            <person name="Copeland A."/>
            <person name="Barry K.W."/>
            <person name="Cichocki N."/>
            <person name="Veneault-Fourrey C."/>
            <person name="LaButti K."/>
            <person name="Lindquist E.A."/>
            <person name="Lipzen A."/>
            <person name="Lundell T."/>
            <person name="Morin E."/>
            <person name="Murat C."/>
            <person name="Riley R."/>
            <person name="Ohm R."/>
            <person name="Sun H."/>
            <person name="Tunlid A."/>
            <person name="Henrissat B."/>
            <person name="Grigoriev I.V."/>
            <person name="Hibbett D.S."/>
            <person name="Martin F."/>
        </authorList>
    </citation>
    <scope>NUCLEOTIDE SEQUENCE [LARGE SCALE GENOMIC DNA]</scope>
    <source>
        <strain evidence="3">Foug A</strain>
    </source>
</reference>
<name>A0A0C3CRJ1_9AGAM</name>
<evidence type="ECO:0000313" key="2">
    <source>
        <dbReference type="EMBL" id="KIM51215.1"/>
    </source>
</evidence>
<organism evidence="2 3">
    <name type="scientific">Scleroderma citrinum Foug A</name>
    <dbReference type="NCBI Taxonomy" id="1036808"/>
    <lineage>
        <taxon>Eukaryota</taxon>
        <taxon>Fungi</taxon>
        <taxon>Dikarya</taxon>
        <taxon>Basidiomycota</taxon>
        <taxon>Agaricomycotina</taxon>
        <taxon>Agaricomycetes</taxon>
        <taxon>Agaricomycetidae</taxon>
        <taxon>Boletales</taxon>
        <taxon>Sclerodermatineae</taxon>
        <taxon>Sclerodermataceae</taxon>
        <taxon>Scleroderma</taxon>
    </lineage>
</organism>
<dbReference type="HOGENOM" id="CLU_3125892_0_0_1"/>
<dbReference type="InParanoid" id="A0A0C3CRJ1"/>
<evidence type="ECO:0000313" key="3">
    <source>
        <dbReference type="Proteomes" id="UP000053989"/>
    </source>
</evidence>
<evidence type="ECO:0000256" key="1">
    <source>
        <dbReference type="SAM" id="MobiDB-lite"/>
    </source>
</evidence>
<dbReference type="AlphaFoldDB" id="A0A0C3CRJ1"/>
<gene>
    <name evidence="2" type="ORF">SCLCIDRAFT_33621</name>
</gene>
<keyword evidence="3" id="KW-1185">Reference proteome</keyword>
<protein>
    <submittedName>
        <fullName evidence="2">Uncharacterized protein</fullName>
    </submittedName>
</protein>
<feature type="compositionally biased region" description="Polar residues" evidence="1">
    <location>
        <begin position="18"/>
        <end position="27"/>
    </location>
</feature>
<feature type="region of interest" description="Disordered" evidence="1">
    <location>
        <begin position="1"/>
        <end position="50"/>
    </location>
</feature>
<sequence>MGTLRPHMQVLHSAHAAQDNTGQANPITTTTTTTQPPRPQPQPDDDERLI</sequence>
<reference evidence="2 3" key="1">
    <citation type="submission" date="2014-04" db="EMBL/GenBank/DDBJ databases">
        <authorList>
            <consortium name="DOE Joint Genome Institute"/>
            <person name="Kuo A."/>
            <person name="Kohler A."/>
            <person name="Nagy L.G."/>
            <person name="Floudas D."/>
            <person name="Copeland A."/>
            <person name="Barry K.W."/>
            <person name="Cichocki N."/>
            <person name="Veneault-Fourrey C."/>
            <person name="LaButti K."/>
            <person name="Lindquist E.A."/>
            <person name="Lipzen A."/>
            <person name="Lundell T."/>
            <person name="Morin E."/>
            <person name="Murat C."/>
            <person name="Sun H."/>
            <person name="Tunlid A."/>
            <person name="Henrissat B."/>
            <person name="Grigoriev I.V."/>
            <person name="Hibbett D.S."/>
            <person name="Martin F."/>
            <person name="Nordberg H.P."/>
            <person name="Cantor M.N."/>
            <person name="Hua S.X."/>
        </authorList>
    </citation>
    <scope>NUCLEOTIDE SEQUENCE [LARGE SCALE GENOMIC DNA]</scope>
    <source>
        <strain evidence="2 3">Foug A</strain>
    </source>
</reference>
<accession>A0A0C3CRJ1</accession>
<proteinExistence type="predicted"/>
<dbReference type="Proteomes" id="UP000053989">
    <property type="component" value="Unassembled WGS sequence"/>
</dbReference>